<keyword evidence="4" id="KW-0045">Antibiotic biosynthesis</keyword>
<evidence type="ECO:0000256" key="3">
    <source>
        <dbReference type="ARBA" id="ARBA00022553"/>
    </source>
</evidence>
<dbReference type="PANTHER" id="PTHR45527:SF1">
    <property type="entry name" value="FATTY ACID SYNTHASE"/>
    <property type="match status" value="1"/>
</dbReference>
<dbReference type="InterPro" id="IPR009081">
    <property type="entry name" value="PP-bd_ACP"/>
</dbReference>
<reference evidence="6" key="1">
    <citation type="submission" date="2021-10" db="EMBL/GenBank/DDBJ databases">
        <title>Collection of gut derived symbiotic bacterial strains cultured from healthy donors.</title>
        <authorList>
            <person name="Lin H."/>
            <person name="Littmann E."/>
            <person name="Claire K."/>
            <person name="Pamer E."/>
        </authorList>
    </citation>
    <scope>NUCLEOTIDE SEQUENCE</scope>
    <source>
        <strain evidence="6">MSK.23.4</strain>
    </source>
</reference>
<dbReference type="RefSeq" id="WP_004614983.1">
    <property type="nucleotide sequence ID" value="NZ_BAABXJ010000002.1"/>
</dbReference>
<dbReference type="InterPro" id="IPR006162">
    <property type="entry name" value="Ppantetheine_attach_site"/>
</dbReference>
<protein>
    <submittedName>
        <fullName evidence="6">Phosphopantetheine-binding protein</fullName>
    </submittedName>
</protein>
<dbReference type="SUPFAM" id="SSF47336">
    <property type="entry name" value="ACP-like"/>
    <property type="match status" value="1"/>
</dbReference>
<dbReference type="EMBL" id="JAJBNC010000039">
    <property type="protein sequence ID" value="MCB5495380.1"/>
    <property type="molecule type" value="Genomic_DNA"/>
</dbReference>
<dbReference type="GO" id="GO:0031177">
    <property type="term" value="F:phosphopantetheine binding"/>
    <property type="evidence" value="ECO:0007669"/>
    <property type="project" value="TreeGrafter"/>
</dbReference>
<evidence type="ECO:0000256" key="4">
    <source>
        <dbReference type="ARBA" id="ARBA00023194"/>
    </source>
</evidence>
<dbReference type="PANTHER" id="PTHR45527">
    <property type="entry name" value="NONRIBOSOMAL PEPTIDE SYNTHETASE"/>
    <property type="match status" value="1"/>
</dbReference>
<evidence type="ECO:0000313" key="7">
    <source>
        <dbReference type="Proteomes" id="UP001297422"/>
    </source>
</evidence>
<evidence type="ECO:0000313" key="6">
    <source>
        <dbReference type="EMBL" id="MCB5495380.1"/>
    </source>
</evidence>
<evidence type="ECO:0000259" key="5">
    <source>
        <dbReference type="PROSITE" id="PS50075"/>
    </source>
</evidence>
<proteinExistence type="predicted"/>
<gene>
    <name evidence="6" type="ORF">LIQ10_16835</name>
</gene>
<dbReference type="Proteomes" id="UP001297422">
    <property type="component" value="Unassembled WGS sequence"/>
</dbReference>
<keyword evidence="3" id="KW-0597">Phosphoprotein</keyword>
<dbReference type="Pfam" id="PF00550">
    <property type="entry name" value="PP-binding"/>
    <property type="match status" value="1"/>
</dbReference>
<evidence type="ECO:0000256" key="2">
    <source>
        <dbReference type="ARBA" id="ARBA00022450"/>
    </source>
</evidence>
<dbReference type="GO" id="GO:0044550">
    <property type="term" value="P:secondary metabolite biosynthetic process"/>
    <property type="evidence" value="ECO:0007669"/>
    <property type="project" value="TreeGrafter"/>
</dbReference>
<sequence length="77" mass="8999">MSETEKRVKDIWSEVFHTSDIALTDNFFEIGGDSIKGMQIITKLNQQLSFIEVTDFFEYQTIADIAAKIDQDYSWRE</sequence>
<accession>A0AAJ1F272</accession>
<dbReference type="GO" id="GO:0017000">
    <property type="term" value="P:antibiotic biosynthetic process"/>
    <property type="evidence" value="ECO:0007669"/>
    <property type="project" value="UniProtKB-KW"/>
</dbReference>
<comment type="caution">
    <text evidence="6">The sequence shown here is derived from an EMBL/GenBank/DDBJ whole genome shotgun (WGS) entry which is preliminary data.</text>
</comment>
<dbReference type="AlphaFoldDB" id="A0AAJ1F272"/>
<name>A0AAJ1F272_MEDGN</name>
<keyword evidence="2" id="KW-0596">Phosphopantetheine</keyword>
<dbReference type="FunFam" id="1.10.1200.10:FF:000005">
    <property type="entry name" value="Nonribosomal peptide synthetase 1"/>
    <property type="match status" value="1"/>
</dbReference>
<dbReference type="GO" id="GO:0005737">
    <property type="term" value="C:cytoplasm"/>
    <property type="evidence" value="ECO:0007669"/>
    <property type="project" value="TreeGrafter"/>
</dbReference>
<dbReference type="Gene3D" id="1.10.1200.10">
    <property type="entry name" value="ACP-like"/>
    <property type="match status" value="1"/>
</dbReference>
<comment type="cofactor">
    <cofactor evidence="1">
        <name>pantetheine 4'-phosphate</name>
        <dbReference type="ChEBI" id="CHEBI:47942"/>
    </cofactor>
</comment>
<dbReference type="PROSITE" id="PS00012">
    <property type="entry name" value="PHOSPHOPANTETHEINE"/>
    <property type="match status" value="1"/>
</dbReference>
<evidence type="ECO:0000256" key="1">
    <source>
        <dbReference type="ARBA" id="ARBA00001957"/>
    </source>
</evidence>
<dbReference type="PROSITE" id="PS50075">
    <property type="entry name" value="CARRIER"/>
    <property type="match status" value="1"/>
</dbReference>
<organism evidence="6 7">
    <name type="scientific">Mediterraneibacter gnavus</name>
    <name type="common">Ruminococcus gnavus</name>
    <dbReference type="NCBI Taxonomy" id="33038"/>
    <lineage>
        <taxon>Bacteria</taxon>
        <taxon>Bacillati</taxon>
        <taxon>Bacillota</taxon>
        <taxon>Clostridia</taxon>
        <taxon>Lachnospirales</taxon>
        <taxon>Lachnospiraceae</taxon>
        <taxon>Mediterraneibacter</taxon>
    </lineage>
</organism>
<dbReference type="InterPro" id="IPR036736">
    <property type="entry name" value="ACP-like_sf"/>
</dbReference>
<feature type="domain" description="Carrier" evidence="5">
    <location>
        <begin position="1"/>
        <end position="73"/>
    </location>
</feature>
<dbReference type="GO" id="GO:0043041">
    <property type="term" value="P:amino acid activation for nonribosomal peptide biosynthetic process"/>
    <property type="evidence" value="ECO:0007669"/>
    <property type="project" value="TreeGrafter"/>
</dbReference>